<reference evidence="1 2" key="1">
    <citation type="journal article" date="2022" name="New Phytol.">
        <title>Ecological generalism drives hyperdiversity of secondary metabolite gene clusters in xylarialean endophytes.</title>
        <authorList>
            <person name="Franco M.E.E."/>
            <person name="Wisecaver J.H."/>
            <person name="Arnold A.E."/>
            <person name="Ju Y.M."/>
            <person name="Slot J.C."/>
            <person name="Ahrendt S."/>
            <person name="Moore L.P."/>
            <person name="Eastman K.E."/>
            <person name="Scott K."/>
            <person name="Konkel Z."/>
            <person name="Mondo S.J."/>
            <person name="Kuo A."/>
            <person name="Hayes R.D."/>
            <person name="Haridas S."/>
            <person name="Andreopoulos B."/>
            <person name="Riley R."/>
            <person name="LaButti K."/>
            <person name="Pangilinan J."/>
            <person name="Lipzen A."/>
            <person name="Amirebrahimi M."/>
            <person name="Yan J."/>
            <person name="Adam C."/>
            <person name="Keymanesh K."/>
            <person name="Ng V."/>
            <person name="Louie K."/>
            <person name="Northen T."/>
            <person name="Drula E."/>
            <person name="Henrissat B."/>
            <person name="Hsieh H.M."/>
            <person name="Youens-Clark K."/>
            <person name="Lutzoni F."/>
            <person name="Miadlikowska J."/>
            <person name="Eastwood D.C."/>
            <person name="Hamelin R.C."/>
            <person name="Grigoriev I.V."/>
            <person name="U'Ren J.M."/>
        </authorList>
    </citation>
    <scope>NUCLEOTIDE SEQUENCE [LARGE SCALE GENOMIC DNA]</scope>
    <source>
        <strain evidence="1 2">CBS 119005</strain>
    </source>
</reference>
<dbReference type="EMBL" id="MU393507">
    <property type="protein sequence ID" value="KAI4863258.1"/>
    <property type="molecule type" value="Genomic_DNA"/>
</dbReference>
<gene>
    <name evidence="1" type="ORF">F4820DRAFT_450121</name>
</gene>
<organism evidence="1 2">
    <name type="scientific">Hypoxylon rubiginosum</name>
    <dbReference type="NCBI Taxonomy" id="110542"/>
    <lineage>
        <taxon>Eukaryota</taxon>
        <taxon>Fungi</taxon>
        <taxon>Dikarya</taxon>
        <taxon>Ascomycota</taxon>
        <taxon>Pezizomycotina</taxon>
        <taxon>Sordariomycetes</taxon>
        <taxon>Xylariomycetidae</taxon>
        <taxon>Xylariales</taxon>
        <taxon>Hypoxylaceae</taxon>
        <taxon>Hypoxylon</taxon>
    </lineage>
</organism>
<protein>
    <submittedName>
        <fullName evidence="1">Serine/threonine kinase</fullName>
    </submittedName>
</protein>
<sequence length="257" mass="29085">MEICEQSEAFVEKDGDLVFEHTKIILRRQEDEYFYATTEQRLSTSSKIDVNSLHLINIPTDNIWPTFDTKLTRAPDPLPPNSYVKQPSFLYYDDAVASSELSGLLLNEAEVCETLRRHPHPNIARYLGCIVKDGRIRGLCFVKYSMTLPQRLKHAPSFDKGLCLQGIARGVTHLHELGLIHNDLNPSNIMMDGDNPVIIDFDSCKREQERLGPKAGTEGWEIEGSGFARRENDIYGLSKIREYLIGSEGNGDNLRST</sequence>
<keyword evidence="2" id="KW-1185">Reference proteome</keyword>
<dbReference type="Proteomes" id="UP001497700">
    <property type="component" value="Unassembled WGS sequence"/>
</dbReference>
<evidence type="ECO:0000313" key="2">
    <source>
        <dbReference type="Proteomes" id="UP001497700"/>
    </source>
</evidence>
<keyword evidence="1" id="KW-0418">Kinase</keyword>
<evidence type="ECO:0000313" key="1">
    <source>
        <dbReference type="EMBL" id="KAI4863258.1"/>
    </source>
</evidence>
<accession>A0ACB9YV84</accession>
<comment type="caution">
    <text evidence="1">The sequence shown here is derived from an EMBL/GenBank/DDBJ whole genome shotgun (WGS) entry which is preliminary data.</text>
</comment>
<name>A0ACB9YV84_9PEZI</name>
<proteinExistence type="predicted"/>
<keyword evidence="1" id="KW-0808">Transferase</keyword>